<accession>A0A1H3CEP9</accession>
<dbReference type="Pfam" id="PF08592">
    <property type="entry name" value="Anthrone_oxy"/>
    <property type="match status" value="1"/>
</dbReference>
<keyword evidence="1" id="KW-1133">Transmembrane helix</keyword>
<dbReference type="RefSeq" id="WP_092683506.1">
    <property type="nucleotide sequence ID" value="NZ_FNMZ01000006.1"/>
</dbReference>
<gene>
    <name evidence="2" type="ORF">SAMN05444336_10659</name>
</gene>
<dbReference type="InterPro" id="IPR013901">
    <property type="entry name" value="Anthrone_oxy"/>
</dbReference>
<dbReference type="AlphaFoldDB" id="A0A1H3CEP9"/>
<feature type="transmembrane region" description="Helical" evidence="1">
    <location>
        <begin position="61"/>
        <end position="85"/>
    </location>
</feature>
<keyword evidence="1" id="KW-0472">Membrane</keyword>
<dbReference type="STRING" id="356660.SAMN05444336_10659"/>
<keyword evidence="3" id="KW-1185">Reference proteome</keyword>
<dbReference type="EMBL" id="FNMZ01000006">
    <property type="protein sequence ID" value="SDX51969.1"/>
    <property type="molecule type" value="Genomic_DNA"/>
</dbReference>
<dbReference type="OrthoDB" id="428263at2"/>
<evidence type="ECO:0000313" key="3">
    <source>
        <dbReference type="Proteomes" id="UP000199118"/>
    </source>
</evidence>
<evidence type="ECO:0000313" key="2">
    <source>
        <dbReference type="EMBL" id="SDX51969.1"/>
    </source>
</evidence>
<dbReference type="Proteomes" id="UP000199118">
    <property type="component" value="Unassembled WGS sequence"/>
</dbReference>
<feature type="transmembrane region" description="Helical" evidence="1">
    <location>
        <begin position="12"/>
        <end position="32"/>
    </location>
</feature>
<proteinExistence type="predicted"/>
<reference evidence="2 3" key="1">
    <citation type="submission" date="2016-10" db="EMBL/GenBank/DDBJ databases">
        <authorList>
            <person name="de Groot N.N."/>
        </authorList>
    </citation>
    <scope>NUCLEOTIDE SEQUENCE [LARGE SCALE GENOMIC DNA]</scope>
    <source>
        <strain evidence="2 3">DSM 17890</strain>
    </source>
</reference>
<sequence>MQSQRLTLPARFAAGLALLLTGALFGFFYAWVCSTMWGLDAADPRVAMAAMQAMNASVRNAVFAPAFFGAAPACALAAAAAWGAGAPAAARAFGLAALLVLAGCVATFLVNVPMNETLGALPVPESREDAARIWAAYSPRWQLWNQIRAALCGVGLLAAGAGIAALARAAPRAA</sequence>
<feature type="transmembrane region" description="Helical" evidence="1">
    <location>
        <begin position="147"/>
        <end position="167"/>
    </location>
</feature>
<evidence type="ECO:0000256" key="1">
    <source>
        <dbReference type="SAM" id="Phobius"/>
    </source>
</evidence>
<feature type="transmembrane region" description="Helical" evidence="1">
    <location>
        <begin position="92"/>
        <end position="112"/>
    </location>
</feature>
<keyword evidence="1" id="KW-0812">Transmembrane</keyword>
<protein>
    <submittedName>
        <fullName evidence="2">Uncharacterized membrane protein</fullName>
    </submittedName>
</protein>
<name>A0A1H3CEP9_9RHOB</name>
<organism evidence="2 3">
    <name type="scientific">Albimonas donghaensis</name>
    <dbReference type="NCBI Taxonomy" id="356660"/>
    <lineage>
        <taxon>Bacteria</taxon>
        <taxon>Pseudomonadati</taxon>
        <taxon>Pseudomonadota</taxon>
        <taxon>Alphaproteobacteria</taxon>
        <taxon>Rhodobacterales</taxon>
        <taxon>Paracoccaceae</taxon>
        <taxon>Albimonas</taxon>
    </lineage>
</organism>